<evidence type="ECO:0000313" key="2">
    <source>
        <dbReference type="EMBL" id="AXX98540.1"/>
    </source>
</evidence>
<dbReference type="AlphaFoldDB" id="A0A347UI62"/>
<organism evidence="2 3">
    <name type="scientific">Profundibacter amoris</name>
    <dbReference type="NCBI Taxonomy" id="2171755"/>
    <lineage>
        <taxon>Bacteria</taxon>
        <taxon>Pseudomonadati</taxon>
        <taxon>Pseudomonadota</taxon>
        <taxon>Alphaproteobacteria</taxon>
        <taxon>Rhodobacterales</taxon>
        <taxon>Paracoccaceae</taxon>
        <taxon>Profundibacter</taxon>
    </lineage>
</organism>
<gene>
    <name evidence="2" type="ORF">BAR1_11780</name>
</gene>
<dbReference type="EMBL" id="CP032125">
    <property type="protein sequence ID" value="AXX98540.1"/>
    <property type="molecule type" value="Genomic_DNA"/>
</dbReference>
<evidence type="ECO:0000313" key="3">
    <source>
        <dbReference type="Proteomes" id="UP000261704"/>
    </source>
</evidence>
<accession>A0A347UI62</accession>
<proteinExistence type="predicted"/>
<dbReference type="KEGG" id="pamo:BAR1_11780"/>
<protein>
    <submittedName>
        <fullName evidence="2">Uncharacterized protein</fullName>
    </submittedName>
</protein>
<reference evidence="2 3" key="1">
    <citation type="submission" date="2018-09" db="EMBL/GenBank/DDBJ databases">
        <title>Profundibacter amoris BAR1 gen. nov., sp. nov., a new member of the Roseobacter clade isolated at Lokis Castle Vent Field on the Arctic Mid-Oceanic Ridge.</title>
        <authorList>
            <person name="Le Moine Bauer S."/>
            <person name="Sjoeberg A.G."/>
            <person name="L'Haridon S."/>
            <person name="Stokke R."/>
            <person name="Roalkvam I."/>
            <person name="Steen I.H."/>
            <person name="Dahle H."/>
        </authorList>
    </citation>
    <scope>NUCLEOTIDE SEQUENCE [LARGE SCALE GENOMIC DNA]</scope>
    <source>
        <strain evidence="2 3">BAR1</strain>
    </source>
</reference>
<dbReference type="RefSeq" id="WP_118943195.1">
    <property type="nucleotide sequence ID" value="NZ_CP032125.1"/>
</dbReference>
<feature type="transmembrane region" description="Helical" evidence="1">
    <location>
        <begin position="5"/>
        <end position="26"/>
    </location>
</feature>
<keyword evidence="3" id="KW-1185">Reference proteome</keyword>
<name>A0A347UI62_9RHOB</name>
<sequence length="124" mass="12970">MRNAALMLGVIGGIIGMIVGFFSYAYTQAVDIIGEKAPEVLEQGVLEQVDNVGLIRFMALFAPLLAIAGGAMARSRARIGGGLMLASAAGMYYAFHFNAFTMFPIAMCALGGVLAIAAVNPDEH</sequence>
<keyword evidence="1" id="KW-0812">Transmembrane</keyword>
<evidence type="ECO:0000256" key="1">
    <source>
        <dbReference type="SAM" id="Phobius"/>
    </source>
</evidence>
<keyword evidence="1" id="KW-0472">Membrane</keyword>
<dbReference type="Proteomes" id="UP000261704">
    <property type="component" value="Chromosome"/>
</dbReference>
<feature type="transmembrane region" description="Helical" evidence="1">
    <location>
        <begin position="54"/>
        <end position="72"/>
    </location>
</feature>
<keyword evidence="1" id="KW-1133">Transmembrane helix</keyword>
<feature type="transmembrane region" description="Helical" evidence="1">
    <location>
        <begin position="101"/>
        <end position="119"/>
    </location>
</feature>
<dbReference type="OrthoDB" id="7865446at2"/>